<dbReference type="Gene3D" id="1.25.10.10">
    <property type="entry name" value="Leucine-rich Repeat Variant"/>
    <property type="match status" value="1"/>
</dbReference>
<protein>
    <submittedName>
        <fullName evidence="3">DUF4132 domain-containing protein</fullName>
    </submittedName>
</protein>
<proteinExistence type="predicted"/>
<sequence>MRRYSSRHARTIQRITRGVEMLKWVGKILGASGNTPEGIPDAWARVLEKWLERVDKLTPDKSPQGLAQDIRSYLFTGEPLAVLNTVAQHEAIAKSLHLEGYFSHLPDGADKLPDFYEHFEALPPATGLRWARLMEASLSKRQWTPRFQFPAGRHWPEVLLIHNTGQSVNTWSNRWQAGALTALALEALLAEDGQPAWAVVLSAFATPVSSGYGVEYRLKMARQIRGFADALDRHLEHIRPLLLPAAVDQRLHMLAMLETAQVSTLDRLAAELAELSTVSSKQVRAAAEVLLRKCGDVVAEPLKSLGTKAKPEQRQHALRLLMALGKERKQDAWSTFARETAGADKAPSVSGLLIEWDGSDETAVAAAEAVAYDYTVPVIDWSPQANAVPDASLKRLFDEIDQAIVRENEEQRQRNEQAKAQGHNWGLRQITRLTDRDARDLRQYLASPEAKPPKRPQDMQVSNHAWPAIERLALDDGLTPVATLKLLLFFGLDANHHQGSLAHQMAHAINAMHQKTGRPSLLEFALMLDESGLSGKAILISYCNSWGQPFASGWATDAVWPYFAHHVDLLVQTLTANTSQNYWFDRSGLFRAIALLPSPPPALVNALFSLALGTAKTDRIAAQDALQNLPGKEARIIAALADGKSETRAVAATWLARLRHEGAIPALEQAVAKEKHDVAKGAMLDALQALGRPVEKYLDRKALAAEATKTLAKGVPADLAWFPWSALPPVRWNDTPDSVPVDVLRMFIVQAFKQKTPEPNAVLRKFCGMFEPRDREAFGQFVLETWLREDVRPISADEAMKQAVSQAQSTHRWMAQSPQYYQNDPKLGKSVEELTAMFLPALMRQPAGSAIASKGVLAVAAACAAERAAPPVQRYLKEWYGTRAAHGKALIAMLAWIEHPSATQLMLSIGSRFRTKSFQEEATRQAEALADRRGWTLAELADRTVPSGGFDETGTLELSFGGRTFTARLLPDFKVELYNPEGKKIAALPEPRQDDDAELAKEAKKAFSAAKKEIKSIVDLQTERLYEALCTERDWPFADWRDYLQQHPVLRHLVQRLVWVEHADGRTLRSFRPLDDGTLTDRDDNEVQLGDDARVRVAHDSVLGADEVQAWLQHLADYEIKPLFQQLGKGVYTLPEDKQQADAIKDFEGHLLEAFALRGRALKLGYTRGPAEDGGWFHVYQKRFPTLGLEAVLEFTGNPLPEENRTVALMNMSFGKTGAEDRWQRANLPLKQIPKVLLSECYNDLRLIAADGPGFDAEWRKKSEY</sequence>
<evidence type="ECO:0000313" key="4">
    <source>
        <dbReference type="Proteomes" id="UP000267464"/>
    </source>
</evidence>
<dbReference type="AlphaFoldDB" id="A0A3N7HP51"/>
<keyword evidence="1" id="KW-0175">Coiled coil</keyword>
<dbReference type="SUPFAM" id="SSF48371">
    <property type="entry name" value="ARM repeat"/>
    <property type="match status" value="1"/>
</dbReference>
<reference evidence="3 4" key="2">
    <citation type="submission" date="2018-12" db="EMBL/GenBank/DDBJ databases">
        <title>Rhizobacter gummiphilus sp. nov., a rubber-degrading bacterium isolated from the soil of a botanical garden in Japan.</title>
        <authorList>
            <person name="Shunsuke S.S."/>
        </authorList>
    </citation>
    <scope>NUCLEOTIDE SEQUENCE [LARGE SCALE GENOMIC DNA]</scope>
    <source>
        <strain evidence="3 4">S-16</strain>
    </source>
</reference>
<accession>A0A3N7HP51</accession>
<evidence type="ECO:0000256" key="1">
    <source>
        <dbReference type="SAM" id="Coils"/>
    </source>
</evidence>
<comment type="caution">
    <text evidence="3">The sequence shown here is derived from an EMBL/GenBank/DDBJ whole genome shotgun (WGS) entry which is preliminary data.</text>
</comment>
<organism evidence="3 4">
    <name type="scientific">Piscinibacter terrae</name>
    <dbReference type="NCBI Taxonomy" id="2496871"/>
    <lineage>
        <taxon>Bacteria</taxon>
        <taxon>Pseudomonadati</taxon>
        <taxon>Pseudomonadota</taxon>
        <taxon>Betaproteobacteria</taxon>
        <taxon>Burkholderiales</taxon>
        <taxon>Sphaerotilaceae</taxon>
        <taxon>Piscinibacter</taxon>
    </lineage>
</organism>
<dbReference type="InterPro" id="IPR025406">
    <property type="entry name" value="DUF4132"/>
</dbReference>
<evidence type="ECO:0000259" key="2">
    <source>
        <dbReference type="Pfam" id="PF13569"/>
    </source>
</evidence>
<dbReference type="Proteomes" id="UP000267464">
    <property type="component" value="Unassembled WGS sequence"/>
</dbReference>
<feature type="domain" description="DUF4132" evidence="2">
    <location>
        <begin position="982"/>
        <end position="1166"/>
    </location>
</feature>
<feature type="coiled-coil region" evidence="1">
    <location>
        <begin position="393"/>
        <end position="421"/>
    </location>
</feature>
<dbReference type="EMBL" id="QUSW01000004">
    <property type="protein sequence ID" value="RQP23463.1"/>
    <property type="molecule type" value="Genomic_DNA"/>
</dbReference>
<gene>
    <name evidence="3" type="ORF">DZC73_14990</name>
</gene>
<evidence type="ECO:0000313" key="3">
    <source>
        <dbReference type="EMBL" id="RQP23463.1"/>
    </source>
</evidence>
<name>A0A3N7HP51_9BURK</name>
<dbReference type="Pfam" id="PF13569">
    <property type="entry name" value="DUF4132"/>
    <property type="match status" value="1"/>
</dbReference>
<dbReference type="InterPro" id="IPR011989">
    <property type="entry name" value="ARM-like"/>
</dbReference>
<dbReference type="InterPro" id="IPR016024">
    <property type="entry name" value="ARM-type_fold"/>
</dbReference>
<reference evidence="3 4" key="1">
    <citation type="submission" date="2018-08" db="EMBL/GenBank/DDBJ databases">
        <authorList>
            <person name="Khan S.A."/>
            <person name="Jeon C.O."/>
            <person name="Chun B.H."/>
            <person name="Jeong S.E."/>
        </authorList>
    </citation>
    <scope>NUCLEOTIDE SEQUENCE [LARGE SCALE GENOMIC DNA]</scope>
    <source>
        <strain evidence="3 4">S-16</strain>
    </source>
</reference>
<keyword evidence="4" id="KW-1185">Reference proteome</keyword>